<comment type="caution">
    <text evidence="1">The sequence shown here is derived from an EMBL/GenBank/DDBJ whole genome shotgun (WGS) entry which is preliminary data.</text>
</comment>
<sequence>KKILEFNNLNSNNIYLNIFELKFLNSFNNQSNSRLIVHNSIESNFNYYNIDPINVNDFLNYNEFFKNENKEKWLGFPKNDLIIFYKIEKDNIIESPKLFLLYTLLTNNLDLNILDKIINENSSDNLFNFIKQLAQFCTIDNSQIIETSLSILYSLLLKDIQIINKIFKKCTIINDDSLEITILTILCISINEDLIDKNRKGAKIFKNIINYILISNERICEICIEVLNKLNFKNLIIEE</sequence>
<dbReference type="AlphaFoldDB" id="A0A9P7BBV6"/>
<accession>A0A9P7BBV6</accession>
<dbReference type="EMBL" id="PUHW01000852">
    <property type="protein sequence ID" value="KAG0683591.1"/>
    <property type="molecule type" value="Genomic_DNA"/>
</dbReference>
<organism evidence="1 2">
    <name type="scientific">Pichia californica</name>
    <dbReference type="NCBI Taxonomy" id="460514"/>
    <lineage>
        <taxon>Eukaryota</taxon>
        <taxon>Fungi</taxon>
        <taxon>Dikarya</taxon>
        <taxon>Ascomycota</taxon>
        <taxon>Saccharomycotina</taxon>
        <taxon>Pichiomycetes</taxon>
        <taxon>Pichiales</taxon>
        <taxon>Pichiaceae</taxon>
        <taxon>Pichia</taxon>
    </lineage>
</organism>
<proteinExistence type="predicted"/>
<evidence type="ECO:0000313" key="1">
    <source>
        <dbReference type="EMBL" id="KAG0683591.1"/>
    </source>
</evidence>
<protein>
    <submittedName>
        <fullName evidence="1">Uncharacterized protein</fullName>
    </submittedName>
</protein>
<gene>
    <name evidence="1" type="ORF">C6P40_005182</name>
</gene>
<feature type="non-terminal residue" evidence="1">
    <location>
        <position position="239"/>
    </location>
</feature>
<evidence type="ECO:0000313" key="2">
    <source>
        <dbReference type="Proteomes" id="UP000697127"/>
    </source>
</evidence>
<reference evidence="1" key="1">
    <citation type="submission" date="2020-11" db="EMBL/GenBank/DDBJ databases">
        <title>Kefir isolates.</title>
        <authorList>
            <person name="Marcisauskas S."/>
            <person name="Kim Y."/>
            <person name="Blasche S."/>
        </authorList>
    </citation>
    <scope>NUCLEOTIDE SEQUENCE</scope>
    <source>
        <strain evidence="1">Olga-1</strain>
    </source>
</reference>
<keyword evidence="2" id="KW-1185">Reference proteome</keyword>
<dbReference type="Proteomes" id="UP000697127">
    <property type="component" value="Unassembled WGS sequence"/>
</dbReference>
<feature type="non-terminal residue" evidence="1">
    <location>
        <position position="1"/>
    </location>
</feature>
<name>A0A9P7BBV6_9ASCO</name>